<dbReference type="Proteomes" id="UP001059380">
    <property type="component" value="Chromosome"/>
</dbReference>
<reference evidence="1" key="1">
    <citation type="submission" date="2021-04" db="EMBL/GenBank/DDBJ databases">
        <title>Phylogenetic analysis of Acidobacteriaceae.</title>
        <authorList>
            <person name="Qiu L."/>
            <person name="Zhang Q."/>
        </authorList>
    </citation>
    <scope>NUCLEOTIDE SEQUENCE</scope>
    <source>
        <strain evidence="1">DSM 25168</strain>
    </source>
</reference>
<evidence type="ECO:0000313" key="1">
    <source>
        <dbReference type="EMBL" id="UWZ85255.1"/>
    </source>
</evidence>
<dbReference type="RefSeq" id="WP_260794773.1">
    <property type="nucleotide sequence ID" value="NZ_CP093313.1"/>
</dbReference>
<proteinExistence type="predicted"/>
<gene>
    <name evidence="1" type="ORF">MOP44_04765</name>
</gene>
<accession>A0A9J7BRQ6</accession>
<protein>
    <submittedName>
        <fullName evidence="1">Uncharacterized protein</fullName>
    </submittedName>
</protein>
<keyword evidence="2" id="KW-1185">Reference proteome</keyword>
<dbReference type="KEGG" id="orp:MOP44_04765"/>
<name>A0A9J7BRQ6_9BACT</name>
<organism evidence="1 2">
    <name type="scientific">Occallatibacter riparius</name>
    <dbReference type="NCBI Taxonomy" id="1002689"/>
    <lineage>
        <taxon>Bacteria</taxon>
        <taxon>Pseudomonadati</taxon>
        <taxon>Acidobacteriota</taxon>
        <taxon>Terriglobia</taxon>
        <taxon>Terriglobales</taxon>
        <taxon>Acidobacteriaceae</taxon>
        <taxon>Occallatibacter</taxon>
    </lineage>
</organism>
<evidence type="ECO:0000313" key="2">
    <source>
        <dbReference type="Proteomes" id="UP001059380"/>
    </source>
</evidence>
<sequence length="237" mass="26572">MSIDDPVDAHLQSLKQDLEANIADSLGAPTLAGILSLIPGVGAAVQSLLGGRAQRNVQRRWIELFLEMKKRIEQARASIPDHSYYGSEEFQTLLALAQEQLWTTHDKDKLRLLAIALANSGVDEFRGDDKELMLRALRTISPSDLRTLDHENLKGWLPLTNRFEYSDEILGSLSRLASLGLVTEKFLRPDPNASDEQKLHSVLHFGPRRTFQLSPFGQRFMRFVAAQDGQQDETALP</sequence>
<dbReference type="EMBL" id="CP093313">
    <property type="protein sequence ID" value="UWZ85255.1"/>
    <property type="molecule type" value="Genomic_DNA"/>
</dbReference>
<dbReference type="AlphaFoldDB" id="A0A9J7BRQ6"/>